<dbReference type="EMBL" id="SRLO01016302">
    <property type="protein sequence ID" value="TNN24142.1"/>
    <property type="molecule type" value="Genomic_DNA"/>
</dbReference>
<evidence type="ECO:0000313" key="3">
    <source>
        <dbReference type="Proteomes" id="UP000314294"/>
    </source>
</evidence>
<keyword evidence="3" id="KW-1185">Reference proteome</keyword>
<accession>A0A4Z2E728</accession>
<evidence type="ECO:0000313" key="2">
    <source>
        <dbReference type="EMBL" id="TNN24142.1"/>
    </source>
</evidence>
<proteinExistence type="predicted"/>
<evidence type="ECO:0000256" key="1">
    <source>
        <dbReference type="SAM" id="MobiDB-lite"/>
    </source>
</evidence>
<comment type="caution">
    <text evidence="2">The sequence shown here is derived from an EMBL/GenBank/DDBJ whole genome shotgun (WGS) entry which is preliminary data.</text>
</comment>
<name>A0A4Z2E728_9TELE</name>
<reference evidence="2 3" key="1">
    <citation type="submission" date="2019-03" db="EMBL/GenBank/DDBJ databases">
        <title>First draft genome of Liparis tanakae, snailfish: a comprehensive survey of snailfish specific genes.</title>
        <authorList>
            <person name="Kim W."/>
            <person name="Song I."/>
            <person name="Jeong J.-H."/>
            <person name="Kim D."/>
            <person name="Kim S."/>
            <person name="Ryu S."/>
            <person name="Song J.Y."/>
            <person name="Lee S.K."/>
        </authorList>
    </citation>
    <scope>NUCLEOTIDE SEQUENCE [LARGE SCALE GENOMIC DNA]</scope>
    <source>
        <tissue evidence="2">Muscle</tissue>
    </source>
</reference>
<dbReference type="AlphaFoldDB" id="A0A4Z2E728"/>
<feature type="region of interest" description="Disordered" evidence="1">
    <location>
        <begin position="1"/>
        <end position="20"/>
    </location>
</feature>
<sequence>MKAGSARSGDIIHLNVGGKR</sequence>
<protein>
    <submittedName>
        <fullName evidence="2">Uncharacterized protein</fullName>
    </submittedName>
</protein>
<dbReference type="Proteomes" id="UP000314294">
    <property type="component" value="Unassembled WGS sequence"/>
</dbReference>
<organism evidence="2 3">
    <name type="scientific">Liparis tanakae</name>
    <name type="common">Tanaka's snailfish</name>
    <dbReference type="NCBI Taxonomy" id="230148"/>
    <lineage>
        <taxon>Eukaryota</taxon>
        <taxon>Metazoa</taxon>
        <taxon>Chordata</taxon>
        <taxon>Craniata</taxon>
        <taxon>Vertebrata</taxon>
        <taxon>Euteleostomi</taxon>
        <taxon>Actinopterygii</taxon>
        <taxon>Neopterygii</taxon>
        <taxon>Teleostei</taxon>
        <taxon>Neoteleostei</taxon>
        <taxon>Acanthomorphata</taxon>
        <taxon>Eupercaria</taxon>
        <taxon>Perciformes</taxon>
        <taxon>Cottioidei</taxon>
        <taxon>Cottales</taxon>
        <taxon>Liparidae</taxon>
        <taxon>Liparis</taxon>
    </lineage>
</organism>
<gene>
    <name evidence="2" type="ORF">EYF80_065735</name>
</gene>